<dbReference type="Gene3D" id="1.10.10.10">
    <property type="entry name" value="Winged helix-like DNA-binding domain superfamily/Winged helix DNA-binding domain"/>
    <property type="match status" value="2"/>
</dbReference>
<reference evidence="4" key="1">
    <citation type="journal article" date="2019" name="Int. J. Syst. Evol. Microbiol.">
        <title>The Global Catalogue of Microorganisms (GCM) 10K type strain sequencing project: providing services to taxonomists for standard genome sequencing and annotation.</title>
        <authorList>
            <consortium name="The Broad Institute Genomics Platform"/>
            <consortium name="The Broad Institute Genome Sequencing Center for Infectious Disease"/>
            <person name="Wu L."/>
            <person name="Ma J."/>
        </authorList>
    </citation>
    <scope>NUCLEOTIDE SEQUENCE [LARGE SCALE GENOMIC DNA]</scope>
    <source>
        <strain evidence="4">CCUG 61889</strain>
    </source>
</reference>
<organism evidence="3 4">
    <name type="scientific">Bacillus songklensis</name>
    <dbReference type="NCBI Taxonomy" id="1069116"/>
    <lineage>
        <taxon>Bacteria</taxon>
        <taxon>Bacillati</taxon>
        <taxon>Bacillota</taxon>
        <taxon>Bacilli</taxon>
        <taxon>Bacillales</taxon>
        <taxon>Bacillaceae</taxon>
        <taxon>Bacillus</taxon>
    </lineage>
</organism>
<evidence type="ECO:0000259" key="2">
    <source>
        <dbReference type="Pfam" id="PF01051"/>
    </source>
</evidence>
<dbReference type="SUPFAM" id="SSF46785">
    <property type="entry name" value="Winged helix' DNA-binding domain"/>
    <property type="match status" value="2"/>
</dbReference>
<gene>
    <name evidence="3" type="ORF">ACFOU2_11825</name>
</gene>
<keyword evidence="4" id="KW-1185">Reference proteome</keyword>
<sequence>MQEVIKQEKKISPDHKVTKSNDLIETAYKLSLQETRIIHTLISMVEPDDEHFQVYKFTVKEFANMVGIKGNIYQYIREIITGLQEKTIPIKQDKSTLVVNWLASAEYFPGEGYVELEISSKLKPFLLNMKKRFTSYQLKYILQLSSFYSIRIYELLKQYQFLRHKTRTIPLETLREWIGLEPNTYKQYGHFKNRILLKAQEDINEVTDMKFEFQEVKSGRKVVAIEFRIIPKDHEEPTLLPAKEKVIEENSVVPVEEVSVKKWGEEQAALLRKLLKYNMEESTAASLLEQYEIERIKNALEYTEQRLQTKEIDNVPGYLLSAVKKGWAPKRRGVIRKEMIPSFMKETTEDEKLSSYLKRFELQENFEHYCLEVYELKKNLSMEKEDAAKIAASEVRNTLRMDIQKRKELGLPMRLFDDFQNDLLRRLYQEAILEHL</sequence>
<dbReference type="RefSeq" id="WP_377915316.1">
    <property type="nucleotide sequence ID" value="NZ_JBHRZT010000052.1"/>
</dbReference>
<evidence type="ECO:0000256" key="1">
    <source>
        <dbReference type="ARBA" id="ARBA00038283"/>
    </source>
</evidence>
<name>A0ABV8B4R5_9BACI</name>
<dbReference type="Proteomes" id="UP001595752">
    <property type="component" value="Unassembled WGS sequence"/>
</dbReference>
<proteinExistence type="inferred from homology"/>
<accession>A0ABV8B4R5</accession>
<dbReference type="Pfam" id="PF01051">
    <property type="entry name" value="Rep3_N"/>
    <property type="match status" value="1"/>
</dbReference>
<dbReference type="InterPro" id="IPR000525">
    <property type="entry name" value="Initiator_Rep_WH1"/>
</dbReference>
<dbReference type="Pfam" id="PF21205">
    <property type="entry name" value="Rep3_C"/>
    <property type="match status" value="1"/>
</dbReference>
<evidence type="ECO:0000313" key="4">
    <source>
        <dbReference type="Proteomes" id="UP001595752"/>
    </source>
</evidence>
<protein>
    <submittedName>
        <fullName evidence="3">Replication initiation protein</fullName>
    </submittedName>
</protein>
<feature type="domain" description="Initiator Rep protein WH1" evidence="2">
    <location>
        <begin position="16"/>
        <end position="157"/>
    </location>
</feature>
<dbReference type="InterPro" id="IPR036388">
    <property type="entry name" value="WH-like_DNA-bd_sf"/>
</dbReference>
<comment type="similarity">
    <text evidence="1">Belongs to the initiator RepB protein family.</text>
</comment>
<dbReference type="EMBL" id="JBHRZT010000052">
    <property type="protein sequence ID" value="MFC3884142.1"/>
    <property type="molecule type" value="Genomic_DNA"/>
</dbReference>
<evidence type="ECO:0000313" key="3">
    <source>
        <dbReference type="EMBL" id="MFC3884142.1"/>
    </source>
</evidence>
<dbReference type="InterPro" id="IPR036390">
    <property type="entry name" value="WH_DNA-bd_sf"/>
</dbReference>
<comment type="caution">
    <text evidence="3">The sequence shown here is derived from an EMBL/GenBank/DDBJ whole genome shotgun (WGS) entry which is preliminary data.</text>
</comment>